<sequence>MRGDETQRERILSVIRTRAVPLDDDELSTVTGIRPRQTVNQICRRLAAEGVISRGVGAGGKLVSWIAQPVGAEPQEPGGPVIESDVLGMSAAGRPAVPEPVALETGEVQLPVLPGSSGEQRRAEGVMLAELSALLGVQLSPGRVQHPSGPRVELDGVSPDQSVLVECWAHQGPAKVAQKYKLMNDAVKLHWIARSLPPNADRRLVLCVSDELAVKHLRGNSWQGQAIAELGVEICVVRLPDDLVQDIRAAQERQFR</sequence>
<keyword evidence="2" id="KW-1185">Reference proteome</keyword>
<dbReference type="Proteomes" id="UP001500363">
    <property type="component" value="Unassembled WGS sequence"/>
</dbReference>
<evidence type="ECO:0000313" key="2">
    <source>
        <dbReference type="Proteomes" id="UP001500363"/>
    </source>
</evidence>
<proteinExistence type="predicted"/>
<dbReference type="EMBL" id="BAAANC010000003">
    <property type="protein sequence ID" value="GAA1546573.1"/>
    <property type="molecule type" value="Genomic_DNA"/>
</dbReference>
<name>A0ABN2BU59_9ACTN</name>
<organism evidence="1 2">
    <name type="scientific">Kribbella lupini</name>
    <dbReference type="NCBI Taxonomy" id="291602"/>
    <lineage>
        <taxon>Bacteria</taxon>
        <taxon>Bacillati</taxon>
        <taxon>Actinomycetota</taxon>
        <taxon>Actinomycetes</taxon>
        <taxon>Propionibacteriales</taxon>
        <taxon>Kribbellaceae</taxon>
        <taxon>Kribbella</taxon>
    </lineage>
</organism>
<evidence type="ECO:0000313" key="1">
    <source>
        <dbReference type="EMBL" id="GAA1546573.1"/>
    </source>
</evidence>
<protein>
    <submittedName>
        <fullName evidence="1">Uncharacterized protein</fullName>
    </submittedName>
</protein>
<comment type="caution">
    <text evidence="1">The sequence shown here is derived from an EMBL/GenBank/DDBJ whole genome shotgun (WGS) entry which is preliminary data.</text>
</comment>
<gene>
    <name evidence="1" type="ORF">GCM10009741_57630</name>
</gene>
<reference evidence="1 2" key="1">
    <citation type="journal article" date="2019" name="Int. J. Syst. Evol. Microbiol.">
        <title>The Global Catalogue of Microorganisms (GCM) 10K type strain sequencing project: providing services to taxonomists for standard genome sequencing and annotation.</title>
        <authorList>
            <consortium name="The Broad Institute Genomics Platform"/>
            <consortium name="The Broad Institute Genome Sequencing Center for Infectious Disease"/>
            <person name="Wu L."/>
            <person name="Ma J."/>
        </authorList>
    </citation>
    <scope>NUCLEOTIDE SEQUENCE [LARGE SCALE GENOMIC DNA]</scope>
    <source>
        <strain evidence="1 2">JCM 14303</strain>
    </source>
</reference>
<accession>A0ABN2BU59</accession>